<feature type="region of interest" description="Disordered" evidence="2">
    <location>
        <begin position="336"/>
        <end position="384"/>
    </location>
</feature>
<evidence type="ECO:0000256" key="2">
    <source>
        <dbReference type="SAM" id="MobiDB-lite"/>
    </source>
</evidence>
<accession>A0A8H5ST33</accession>
<evidence type="ECO:0000313" key="3">
    <source>
        <dbReference type="EMBL" id="KAF5656399.1"/>
    </source>
</evidence>
<evidence type="ECO:0000256" key="1">
    <source>
        <dbReference type="SAM" id="Coils"/>
    </source>
</evidence>
<protein>
    <submittedName>
        <fullName evidence="3">Uncharacterized protein</fullName>
    </submittedName>
</protein>
<comment type="caution">
    <text evidence="3">The sequence shown here is derived from an EMBL/GenBank/DDBJ whole genome shotgun (WGS) entry which is preliminary data.</text>
</comment>
<evidence type="ECO:0000313" key="4">
    <source>
        <dbReference type="Proteomes" id="UP000572754"/>
    </source>
</evidence>
<feature type="compositionally biased region" description="Basic and acidic residues" evidence="2">
    <location>
        <begin position="336"/>
        <end position="364"/>
    </location>
</feature>
<keyword evidence="1" id="KW-0175">Coiled coil</keyword>
<proteinExistence type="predicted"/>
<reference evidence="4" key="1">
    <citation type="journal article" date="2020" name="BMC Genomics">
        <title>Correction to: Identification and distribution of gene clusters required for synthesis of sphingolipid metabolism inhibitors in diverse species of the filamentous fungus Fusarium.</title>
        <authorList>
            <person name="Kim H.S."/>
            <person name="Lohmar J.M."/>
            <person name="Busman M."/>
            <person name="Brown D.W."/>
            <person name="Naumann T.A."/>
            <person name="Divon H.H."/>
            <person name="Lysoe E."/>
            <person name="Uhlig S."/>
            <person name="Proctor R.H."/>
        </authorList>
    </citation>
    <scope>NUCLEOTIDE SEQUENCE [LARGE SCALE GENOMIC DNA]</scope>
    <source>
        <strain evidence="4">NRRL 25331</strain>
    </source>
</reference>
<organism evidence="3 4">
    <name type="scientific">Fusarium circinatum</name>
    <name type="common">Pitch canker fungus</name>
    <name type="synonym">Gibberella circinata</name>
    <dbReference type="NCBI Taxonomy" id="48490"/>
    <lineage>
        <taxon>Eukaryota</taxon>
        <taxon>Fungi</taxon>
        <taxon>Dikarya</taxon>
        <taxon>Ascomycota</taxon>
        <taxon>Pezizomycotina</taxon>
        <taxon>Sordariomycetes</taxon>
        <taxon>Hypocreomycetidae</taxon>
        <taxon>Hypocreales</taxon>
        <taxon>Nectriaceae</taxon>
        <taxon>Fusarium</taxon>
        <taxon>Fusarium fujikuroi species complex</taxon>
    </lineage>
</organism>
<dbReference type="EMBL" id="JAAQPE010000756">
    <property type="protein sequence ID" value="KAF5656399.1"/>
    <property type="molecule type" value="Genomic_DNA"/>
</dbReference>
<name>A0A8H5ST33_FUSCI</name>
<keyword evidence="4" id="KW-1185">Reference proteome</keyword>
<gene>
    <name evidence="3" type="ORF">FCIRC_13675</name>
</gene>
<feature type="compositionally biased region" description="Polar residues" evidence="2">
    <location>
        <begin position="1"/>
        <end position="11"/>
    </location>
</feature>
<sequence length="916" mass="102117">MWPATFTQGLSPGQFGTEANFGTQRTTQKLQSPRLHQTGDPAIELEKRVNMKYGHKADNWRIGVVTGREAPPTPGTVFNDLDVLDKTYVVSHIAVCLQSQEKVYFVGIESHTDSLGSIWIDAIRVGTNRDIWAVEAPKRFTQYRAYAAKAPRPMGDNDWDLKGFYGSFDTNLGANGITQLGPIWGREAVDEPAPEYWPLFDADAWQRVYDWPIGLLDSMKFHHHHGTHFRLSSIQGYLNNSSGIPFNALDIIDKYWILKKVTFFFTTSTEMLVLSGICADYTNKKQLQYGKCDPLAKSIVTWDPAMGSQTHVAGVATCVNERQGLPQQCLGLKLRLEKDPEKPKDAPKGESEGMPKSEVNDEPKGGSAPDGSKSGKEEPEQVAPEISDYWIVGDRAITHEETFWGALSEALQPCLHNRVQDSSIEERMLDLYGTKNNVVYAFQIVHNISDVARCLDISSYSCIKKGSLLLEDSVCLVDETTFQSADTNILMAVRVVSRERRMQGNELRLNMEGGIQPGTYAFNEIYGDSYYSKLVDGGIAVAILSITVLDRCHVRGTMDKLESSLDTSNGEESLINTIINAYQEGSSNSFAAALKGTRTHASLSCTGNGYLKTAAESSDVETMLGSFLNFPNTVVEGAGWAWASTSSYTPNPSFQDSLGSSRYATLDYTLIQDFSLKLLDDYMSFKCLFKGLQAMMNGLKSHGLLADDHIPEDLSLEGLMLARTEIRDEMEKLMETINIISRDPWILLRQRATEHYRGPTPSTDAKVVLPQQPVGMNGVKPDIEGNDVLEPVTGIEQLFFDFDRLQSPERWKHLIRATNDKDSINTKNTATVTQSLNATSRACQHRIDNMFSEYNNETEKQKAEAKEAALGQVEQMQAANDAQEKMKQEIDELLTDNYKRHTMLAHEGRQVALLKS</sequence>
<reference evidence="3 4" key="2">
    <citation type="submission" date="2020-05" db="EMBL/GenBank/DDBJ databases">
        <title>Identification and distribution of gene clusters putatively required for synthesis of sphingolipid metabolism inhibitors in phylogenetically diverse species of the filamentous fungus Fusarium.</title>
        <authorList>
            <person name="Kim H.-S."/>
            <person name="Busman M."/>
            <person name="Brown D.W."/>
            <person name="Divon H."/>
            <person name="Uhlig S."/>
            <person name="Proctor R.H."/>
        </authorList>
    </citation>
    <scope>NUCLEOTIDE SEQUENCE [LARGE SCALE GENOMIC DNA]</scope>
    <source>
        <strain evidence="3 4">NRRL 25331</strain>
    </source>
</reference>
<dbReference type="AlphaFoldDB" id="A0A8H5ST33"/>
<feature type="compositionally biased region" description="Polar residues" evidence="2">
    <location>
        <begin position="20"/>
        <end position="34"/>
    </location>
</feature>
<feature type="coiled-coil region" evidence="1">
    <location>
        <begin position="716"/>
        <end position="743"/>
    </location>
</feature>
<dbReference type="Proteomes" id="UP000572754">
    <property type="component" value="Unassembled WGS sequence"/>
</dbReference>
<feature type="region of interest" description="Disordered" evidence="2">
    <location>
        <begin position="1"/>
        <end position="34"/>
    </location>
</feature>